<feature type="region of interest" description="Disordered" evidence="1">
    <location>
        <begin position="373"/>
        <end position="398"/>
    </location>
</feature>
<dbReference type="Proteomes" id="UP000199069">
    <property type="component" value="Unassembled WGS sequence"/>
</dbReference>
<feature type="region of interest" description="Disordered" evidence="1">
    <location>
        <begin position="88"/>
        <end position="158"/>
    </location>
</feature>
<gene>
    <name evidence="2" type="primary">FGENESH: predicted gene_4.53</name>
    <name evidence="2" type="ORF">BN2166_0022770</name>
</gene>
<feature type="compositionally biased region" description="Acidic residues" evidence="1">
    <location>
        <begin position="143"/>
        <end position="154"/>
    </location>
</feature>
<dbReference type="AlphaFoldDB" id="A0A0K3CGV7"/>
<evidence type="ECO:0000313" key="2">
    <source>
        <dbReference type="EMBL" id="CTR06416.1"/>
    </source>
</evidence>
<reference evidence="2 3" key="1">
    <citation type="submission" date="2015-07" db="EMBL/GenBank/DDBJ databases">
        <authorList>
            <person name="Cajimat M.N.B."/>
            <person name="Milazzo M.L."/>
            <person name="Fulhorst C.F."/>
        </authorList>
    </citation>
    <scope>NUCLEOTIDE SEQUENCE [LARGE SCALE GENOMIC DNA]</scope>
    <source>
        <strain evidence="2">Single colony</strain>
    </source>
</reference>
<feature type="compositionally biased region" description="Low complexity" evidence="1">
    <location>
        <begin position="29"/>
        <end position="42"/>
    </location>
</feature>
<protein>
    <submittedName>
        <fullName evidence="2">FGENESH: predicted gene_4.53 protein</fullName>
    </submittedName>
</protein>
<feature type="compositionally biased region" description="Basic and acidic residues" evidence="1">
    <location>
        <begin position="133"/>
        <end position="142"/>
    </location>
</feature>
<feature type="compositionally biased region" description="Polar residues" evidence="1">
    <location>
        <begin position="43"/>
        <end position="52"/>
    </location>
</feature>
<keyword evidence="3" id="KW-1185">Reference proteome</keyword>
<dbReference type="EMBL" id="CWKI01000004">
    <property type="protein sequence ID" value="CTR06416.1"/>
    <property type="molecule type" value="Genomic_DNA"/>
</dbReference>
<name>A0A0K3CGV7_RHOTO</name>
<proteinExistence type="predicted"/>
<feature type="region of interest" description="Disordered" evidence="1">
    <location>
        <begin position="1"/>
        <end position="62"/>
    </location>
</feature>
<evidence type="ECO:0000256" key="1">
    <source>
        <dbReference type="SAM" id="MobiDB-lite"/>
    </source>
</evidence>
<sequence>MAKTGSKLVFDCVEIPKRHRSRSMRPTLSATSSNAGSSRSTNLTTPSVSPGPSSRVKREVVEQEDRAALFAQAEEEDVKPDLAALQDAAEHRRRVRDTTFGSELGEDERNDQNKRRRIANAPSVMPKTDEDEEKLRTPKAEDAEAAETGDADESDDKKEVVECRKRKYGYDTHRMCVKGSVNFGCRGPGKAFVLTTGAFDTTHPEHQKVYTVYAGDRNPTDDEPWRPYGKYEYLWCGLANKDEFNNLGAEASLQTEVIDAFMEYLRGNEDKYSVGLFENVFVQLDPTDPALEDAWETRFDAPKPTQRAAIERSLRENNGLQIGYAVLVYAGPMLEEEIRDIVAAREERRAREAPWKVAVEQYEADLQIWKKAAKRAKAKGEAEPPKPERPQKPKKPKK</sequence>
<accession>A0A0K3CGV7</accession>
<feature type="compositionally biased region" description="Basic and acidic residues" evidence="1">
    <location>
        <begin position="378"/>
        <end position="391"/>
    </location>
</feature>
<feature type="non-terminal residue" evidence="2">
    <location>
        <position position="398"/>
    </location>
</feature>
<organism evidence="2 3">
    <name type="scientific">Rhodotorula toruloides</name>
    <name type="common">Yeast</name>
    <name type="synonym">Rhodosporidium toruloides</name>
    <dbReference type="NCBI Taxonomy" id="5286"/>
    <lineage>
        <taxon>Eukaryota</taxon>
        <taxon>Fungi</taxon>
        <taxon>Dikarya</taxon>
        <taxon>Basidiomycota</taxon>
        <taxon>Pucciniomycotina</taxon>
        <taxon>Microbotryomycetes</taxon>
        <taxon>Sporidiobolales</taxon>
        <taxon>Sporidiobolaceae</taxon>
        <taxon>Rhodotorula</taxon>
    </lineage>
</organism>
<evidence type="ECO:0000313" key="3">
    <source>
        <dbReference type="Proteomes" id="UP000199069"/>
    </source>
</evidence>